<keyword evidence="1" id="KW-0472">Membrane</keyword>
<reference evidence="2 3" key="1">
    <citation type="submission" date="2024-09" db="EMBL/GenBank/DDBJ databases">
        <authorList>
            <person name="Sun Q."/>
            <person name="Mori K."/>
        </authorList>
    </citation>
    <scope>NUCLEOTIDE SEQUENCE [LARGE SCALE GENOMIC DNA]</scope>
    <source>
        <strain evidence="2 3">CCM 7759</strain>
    </source>
</reference>
<evidence type="ECO:0000313" key="2">
    <source>
        <dbReference type="EMBL" id="MFC0212879.1"/>
    </source>
</evidence>
<keyword evidence="3" id="KW-1185">Reference proteome</keyword>
<dbReference type="EMBL" id="JBHLWN010000039">
    <property type="protein sequence ID" value="MFC0212879.1"/>
    <property type="molecule type" value="Genomic_DNA"/>
</dbReference>
<gene>
    <name evidence="2" type="ORF">ACFFK0_10440</name>
</gene>
<name>A0ABV6DJP0_9BACL</name>
<proteinExistence type="predicted"/>
<dbReference type="Proteomes" id="UP001589776">
    <property type="component" value="Unassembled WGS sequence"/>
</dbReference>
<evidence type="ECO:0000256" key="1">
    <source>
        <dbReference type="SAM" id="Phobius"/>
    </source>
</evidence>
<evidence type="ECO:0000313" key="3">
    <source>
        <dbReference type="Proteomes" id="UP001589776"/>
    </source>
</evidence>
<sequence>MSRKVGLAGVVLGFIGALYLLYIGISSLTYNNDDSNAVLIISYGILSLLIFLLSAYFIINANWKSTLFCGAALTVFSILGMMSVGLFLLPGSFLILITSAIYMLENKSSTKR</sequence>
<feature type="transmembrane region" description="Helical" evidence="1">
    <location>
        <begin position="6"/>
        <end position="25"/>
    </location>
</feature>
<comment type="caution">
    <text evidence="2">The sequence shown here is derived from an EMBL/GenBank/DDBJ whole genome shotgun (WGS) entry which is preliminary data.</text>
</comment>
<protein>
    <recommendedName>
        <fullName evidence="4">DUF4064 domain-containing protein</fullName>
    </recommendedName>
</protein>
<feature type="transmembrane region" description="Helical" evidence="1">
    <location>
        <begin position="71"/>
        <end position="104"/>
    </location>
</feature>
<organism evidence="2 3">
    <name type="scientific">Paenibacillus chartarius</name>
    <dbReference type="NCBI Taxonomy" id="747481"/>
    <lineage>
        <taxon>Bacteria</taxon>
        <taxon>Bacillati</taxon>
        <taxon>Bacillota</taxon>
        <taxon>Bacilli</taxon>
        <taxon>Bacillales</taxon>
        <taxon>Paenibacillaceae</taxon>
        <taxon>Paenibacillus</taxon>
    </lineage>
</organism>
<evidence type="ECO:0008006" key="4">
    <source>
        <dbReference type="Google" id="ProtNLM"/>
    </source>
</evidence>
<feature type="transmembrane region" description="Helical" evidence="1">
    <location>
        <begin position="37"/>
        <end position="59"/>
    </location>
</feature>
<keyword evidence="1" id="KW-1133">Transmembrane helix</keyword>
<dbReference type="RefSeq" id="WP_377470108.1">
    <property type="nucleotide sequence ID" value="NZ_JBHLWN010000039.1"/>
</dbReference>
<accession>A0ABV6DJP0</accession>
<keyword evidence="1" id="KW-0812">Transmembrane</keyword>